<feature type="non-terminal residue" evidence="2">
    <location>
        <position position="68"/>
    </location>
</feature>
<accession>A0AA38G1V4</accession>
<dbReference type="Pfam" id="PF17919">
    <property type="entry name" value="RT_RNaseH_2"/>
    <property type="match status" value="1"/>
</dbReference>
<evidence type="ECO:0000313" key="3">
    <source>
        <dbReference type="Proteomes" id="UP000824469"/>
    </source>
</evidence>
<gene>
    <name evidence="2" type="ORF">KI387_023569</name>
</gene>
<evidence type="ECO:0000313" key="2">
    <source>
        <dbReference type="EMBL" id="KAH9314942.1"/>
    </source>
</evidence>
<organism evidence="2 3">
    <name type="scientific">Taxus chinensis</name>
    <name type="common">Chinese yew</name>
    <name type="synonym">Taxus wallichiana var. chinensis</name>
    <dbReference type="NCBI Taxonomy" id="29808"/>
    <lineage>
        <taxon>Eukaryota</taxon>
        <taxon>Viridiplantae</taxon>
        <taxon>Streptophyta</taxon>
        <taxon>Embryophyta</taxon>
        <taxon>Tracheophyta</taxon>
        <taxon>Spermatophyta</taxon>
        <taxon>Pinopsida</taxon>
        <taxon>Pinidae</taxon>
        <taxon>Conifers II</taxon>
        <taxon>Cupressales</taxon>
        <taxon>Taxaceae</taxon>
        <taxon>Taxus</taxon>
    </lineage>
</organism>
<dbReference type="InterPro" id="IPR043128">
    <property type="entry name" value="Rev_trsase/Diguanyl_cyclase"/>
</dbReference>
<comment type="caution">
    <text evidence="2">The sequence shown here is derived from an EMBL/GenBank/DDBJ whole genome shotgun (WGS) entry which is preliminary data.</text>
</comment>
<proteinExistence type="predicted"/>
<dbReference type="AlphaFoldDB" id="A0AA38G1V4"/>
<feature type="domain" description="Reverse transcriptase/retrotransposon-derived protein RNase H-like" evidence="1">
    <location>
        <begin position="17"/>
        <end position="67"/>
    </location>
</feature>
<sequence length="68" mass="8259">RCQPFHHLLCKNVHFEWDEHFQKAFDDLKFYLLSPPVLTPPREWEPFYIYIFVTDHALSAMISHRDAN</sequence>
<dbReference type="EMBL" id="JAHRHJ020000005">
    <property type="protein sequence ID" value="KAH9314942.1"/>
    <property type="molecule type" value="Genomic_DNA"/>
</dbReference>
<evidence type="ECO:0000259" key="1">
    <source>
        <dbReference type="Pfam" id="PF17919"/>
    </source>
</evidence>
<dbReference type="Proteomes" id="UP000824469">
    <property type="component" value="Unassembled WGS sequence"/>
</dbReference>
<dbReference type="InterPro" id="IPR043502">
    <property type="entry name" value="DNA/RNA_pol_sf"/>
</dbReference>
<reference evidence="2 3" key="1">
    <citation type="journal article" date="2021" name="Nat. Plants">
        <title>The Taxus genome provides insights into paclitaxel biosynthesis.</title>
        <authorList>
            <person name="Xiong X."/>
            <person name="Gou J."/>
            <person name="Liao Q."/>
            <person name="Li Y."/>
            <person name="Zhou Q."/>
            <person name="Bi G."/>
            <person name="Li C."/>
            <person name="Du R."/>
            <person name="Wang X."/>
            <person name="Sun T."/>
            <person name="Guo L."/>
            <person name="Liang H."/>
            <person name="Lu P."/>
            <person name="Wu Y."/>
            <person name="Zhang Z."/>
            <person name="Ro D.K."/>
            <person name="Shang Y."/>
            <person name="Huang S."/>
            <person name="Yan J."/>
        </authorList>
    </citation>
    <scope>NUCLEOTIDE SEQUENCE [LARGE SCALE GENOMIC DNA]</scope>
    <source>
        <strain evidence="2">Ta-2019</strain>
    </source>
</reference>
<name>A0AA38G1V4_TAXCH</name>
<protein>
    <recommendedName>
        <fullName evidence="1">Reverse transcriptase/retrotransposon-derived protein RNase H-like domain-containing protein</fullName>
    </recommendedName>
</protein>
<dbReference type="SUPFAM" id="SSF56672">
    <property type="entry name" value="DNA/RNA polymerases"/>
    <property type="match status" value="1"/>
</dbReference>
<feature type="non-terminal residue" evidence="2">
    <location>
        <position position="1"/>
    </location>
</feature>
<dbReference type="Gene3D" id="3.30.70.270">
    <property type="match status" value="1"/>
</dbReference>
<keyword evidence="3" id="KW-1185">Reference proteome</keyword>
<dbReference type="InterPro" id="IPR041577">
    <property type="entry name" value="RT_RNaseH_2"/>
</dbReference>